<proteinExistence type="predicted"/>
<accession>T1K1H4</accession>
<dbReference type="Proteomes" id="UP000015104">
    <property type="component" value="Unassembled WGS sequence"/>
</dbReference>
<dbReference type="HOGENOM" id="CLU_3242759_0_0_1"/>
<organism evidence="1 2">
    <name type="scientific">Tetranychus urticae</name>
    <name type="common">Two-spotted spider mite</name>
    <dbReference type="NCBI Taxonomy" id="32264"/>
    <lineage>
        <taxon>Eukaryota</taxon>
        <taxon>Metazoa</taxon>
        <taxon>Ecdysozoa</taxon>
        <taxon>Arthropoda</taxon>
        <taxon>Chelicerata</taxon>
        <taxon>Arachnida</taxon>
        <taxon>Acari</taxon>
        <taxon>Acariformes</taxon>
        <taxon>Trombidiformes</taxon>
        <taxon>Prostigmata</taxon>
        <taxon>Eleutherengona</taxon>
        <taxon>Raphignathae</taxon>
        <taxon>Tetranychoidea</taxon>
        <taxon>Tetranychidae</taxon>
        <taxon>Tetranychus</taxon>
    </lineage>
</organism>
<sequence>MMMMMVKPNNIDLDSSIKLTGKEIEVNFYRRLMTIQKDSQIGS</sequence>
<name>T1K1H4_TETUR</name>
<dbReference type="EnsemblMetazoa" id="tetur04g01410.1">
    <property type="protein sequence ID" value="tetur04g01410.1"/>
    <property type="gene ID" value="tetur04g01410"/>
</dbReference>
<evidence type="ECO:0000313" key="1">
    <source>
        <dbReference type="EnsemblMetazoa" id="tetur04g01410.1"/>
    </source>
</evidence>
<evidence type="ECO:0000313" key="2">
    <source>
        <dbReference type="Proteomes" id="UP000015104"/>
    </source>
</evidence>
<dbReference type="EMBL" id="CAEY01001352">
    <property type="status" value="NOT_ANNOTATED_CDS"/>
    <property type="molecule type" value="Genomic_DNA"/>
</dbReference>
<protein>
    <submittedName>
        <fullName evidence="1">Uncharacterized protein</fullName>
    </submittedName>
</protein>
<keyword evidence="2" id="KW-1185">Reference proteome</keyword>
<dbReference type="AlphaFoldDB" id="T1K1H4"/>
<reference evidence="1" key="2">
    <citation type="submission" date="2015-06" db="UniProtKB">
        <authorList>
            <consortium name="EnsemblMetazoa"/>
        </authorList>
    </citation>
    <scope>IDENTIFICATION</scope>
</reference>
<reference evidence="2" key="1">
    <citation type="submission" date="2011-08" db="EMBL/GenBank/DDBJ databases">
        <authorList>
            <person name="Rombauts S."/>
        </authorList>
    </citation>
    <scope>NUCLEOTIDE SEQUENCE</scope>
    <source>
        <strain evidence="2">London</strain>
    </source>
</reference>